<evidence type="ECO:0000259" key="8">
    <source>
        <dbReference type="Pfam" id="PF17676"/>
    </source>
</evidence>
<dbReference type="Proteomes" id="UP000184233">
    <property type="component" value="Unassembled WGS sequence"/>
</dbReference>
<reference evidence="9 10" key="1">
    <citation type="submission" date="2016-09" db="EMBL/GenBank/DDBJ databases">
        <title>Genome-resolved meta-omics ties microbial dynamics to process performance in biotechnology for thiocyanate degradation.</title>
        <authorList>
            <person name="Kantor R.S."/>
            <person name="Huddy R.J."/>
            <person name="Iyer R."/>
            <person name="Thomas B.C."/>
            <person name="Brown C.T."/>
            <person name="Anantharaman K."/>
            <person name="Tringe S."/>
            <person name="Hettich R.L."/>
            <person name="Harrison S.T."/>
            <person name="Banfield J.F."/>
        </authorList>
    </citation>
    <scope>NUCLEOTIDE SEQUENCE [LARGE SCALE GENOMIC DNA]</scope>
    <source>
        <strain evidence="9">59-99</strain>
    </source>
</reference>
<dbReference type="SUPFAM" id="SSF52317">
    <property type="entry name" value="Class I glutamine amidotransferase-like"/>
    <property type="match status" value="1"/>
</dbReference>
<dbReference type="InterPro" id="IPR027478">
    <property type="entry name" value="LdcA_N"/>
</dbReference>
<evidence type="ECO:0000313" key="9">
    <source>
        <dbReference type="EMBL" id="OJX56201.1"/>
    </source>
</evidence>
<dbReference type="GO" id="GO:0006508">
    <property type="term" value="P:proteolysis"/>
    <property type="evidence" value="ECO:0007669"/>
    <property type="project" value="UniProtKB-KW"/>
</dbReference>
<keyword evidence="4" id="KW-0378">Hydrolase</keyword>
<feature type="active site" description="Charge relay system" evidence="6">
    <location>
        <position position="209"/>
    </location>
</feature>
<keyword evidence="5" id="KW-0720">Serine protease</keyword>
<dbReference type="CDD" id="cd07025">
    <property type="entry name" value="Peptidase_S66"/>
    <property type="match status" value="1"/>
</dbReference>
<dbReference type="GO" id="GO:0008236">
    <property type="term" value="F:serine-type peptidase activity"/>
    <property type="evidence" value="ECO:0007669"/>
    <property type="project" value="UniProtKB-KW"/>
</dbReference>
<keyword evidence="2" id="KW-0121">Carboxypeptidase</keyword>
<dbReference type="EMBL" id="MKVH01000025">
    <property type="protein sequence ID" value="OJX56201.1"/>
    <property type="molecule type" value="Genomic_DNA"/>
</dbReference>
<dbReference type="Pfam" id="PF02016">
    <property type="entry name" value="Peptidase_S66"/>
    <property type="match status" value="1"/>
</dbReference>
<feature type="active site" description="Charge relay system" evidence="6">
    <location>
        <position position="280"/>
    </location>
</feature>
<comment type="similarity">
    <text evidence="1">Belongs to the peptidase S66 family.</text>
</comment>
<feature type="domain" description="LD-carboxypeptidase C-terminal" evidence="8">
    <location>
        <begin position="178"/>
        <end position="295"/>
    </location>
</feature>
<proteinExistence type="inferred from homology"/>
<dbReference type="Pfam" id="PF17676">
    <property type="entry name" value="Peptidase_S66C"/>
    <property type="match status" value="1"/>
</dbReference>
<feature type="domain" description="LD-carboxypeptidase N-terminal" evidence="7">
    <location>
        <begin position="13"/>
        <end position="131"/>
    </location>
</feature>
<dbReference type="Gene3D" id="3.50.30.60">
    <property type="entry name" value="LD-carboxypeptidase A C-terminal domain-like"/>
    <property type="match status" value="1"/>
</dbReference>
<dbReference type="InterPro" id="IPR040449">
    <property type="entry name" value="Peptidase_S66_N"/>
</dbReference>
<dbReference type="InterPro" id="IPR040921">
    <property type="entry name" value="Peptidase_S66C"/>
</dbReference>
<evidence type="ECO:0000313" key="10">
    <source>
        <dbReference type="Proteomes" id="UP000184233"/>
    </source>
</evidence>
<dbReference type="AlphaFoldDB" id="A0A1M3KVB1"/>
<organism evidence="9 10">
    <name type="scientific">Candidatus Kapaibacterium thiocyanatum</name>
    <dbReference type="NCBI Taxonomy" id="1895771"/>
    <lineage>
        <taxon>Bacteria</taxon>
        <taxon>Pseudomonadati</taxon>
        <taxon>Candidatus Kapaibacteriota</taxon>
        <taxon>Candidatus Kapaibacteriia</taxon>
        <taxon>Candidatus Kapaibacteriales</taxon>
        <taxon>Candidatus Kapaibacteriaceae</taxon>
        <taxon>Candidatus Kapaibacterium</taxon>
    </lineage>
</organism>
<dbReference type="PANTHER" id="PTHR30237:SF2">
    <property type="entry name" value="MUREIN TETRAPEPTIDE CARBOXYPEPTIDASE"/>
    <property type="match status" value="1"/>
</dbReference>
<protein>
    <recommendedName>
        <fullName evidence="11">LD-carboxypeptidase</fullName>
    </recommendedName>
</protein>
<dbReference type="SUPFAM" id="SSF141986">
    <property type="entry name" value="LD-carboxypeptidase A C-terminal domain-like"/>
    <property type="match status" value="1"/>
</dbReference>
<keyword evidence="3" id="KW-0645">Protease</keyword>
<evidence type="ECO:0000256" key="1">
    <source>
        <dbReference type="ARBA" id="ARBA00010233"/>
    </source>
</evidence>
<comment type="caution">
    <text evidence="9">The sequence shown here is derived from an EMBL/GenBank/DDBJ whole genome shotgun (WGS) entry which is preliminary data.</text>
</comment>
<evidence type="ECO:0000256" key="5">
    <source>
        <dbReference type="ARBA" id="ARBA00022825"/>
    </source>
</evidence>
<name>A0A1M3KVB1_9BACT</name>
<dbReference type="PIRSF" id="PIRSF028757">
    <property type="entry name" value="LD-carboxypeptidase"/>
    <property type="match status" value="1"/>
</dbReference>
<dbReference type="Gene3D" id="3.40.50.10740">
    <property type="entry name" value="Class I glutamine amidotransferase-like"/>
    <property type="match status" value="1"/>
</dbReference>
<dbReference type="PANTHER" id="PTHR30237">
    <property type="entry name" value="MURAMOYLTETRAPEPTIDE CARBOXYPEPTIDASE"/>
    <property type="match status" value="1"/>
</dbReference>
<evidence type="ECO:0000259" key="7">
    <source>
        <dbReference type="Pfam" id="PF02016"/>
    </source>
</evidence>
<sequence>MLIPKRLPRHAVIGIVSPASPQRDPSRLDRGIRYLESLGYRVELGRAARRSHAGYLAGTDEERLSDLMDMFTNDGIDAIMCARGGYGTMRLLDDIDYRIIRRHPKIFVGFSDTTALQLAIWKKTSLVTFSGAMPSVDMADTFDGESEEWFWRVLTSAKPLGPLKQSLPVTILRRGAAEGRLLGGNLSVFVSLLGTPYMPALEDNVLVLEDVGEETYRIDRMLTQLSLAGIPSSCAATVFGQFTQKVVRGSSTQTRDIGEVLTEYAARSTGPVLGNLMYGHEQKKLTLPMGIRASISARSRYLRLVDAAVR</sequence>
<evidence type="ECO:0000256" key="3">
    <source>
        <dbReference type="ARBA" id="ARBA00022670"/>
    </source>
</evidence>
<evidence type="ECO:0000256" key="4">
    <source>
        <dbReference type="ARBA" id="ARBA00022801"/>
    </source>
</evidence>
<dbReference type="GO" id="GO:0004180">
    <property type="term" value="F:carboxypeptidase activity"/>
    <property type="evidence" value="ECO:0007669"/>
    <property type="project" value="UniProtKB-KW"/>
</dbReference>
<dbReference type="InterPro" id="IPR029062">
    <property type="entry name" value="Class_I_gatase-like"/>
</dbReference>
<dbReference type="InterPro" id="IPR003507">
    <property type="entry name" value="S66_fam"/>
</dbReference>
<evidence type="ECO:0000256" key="2">
    <source>
        <dbReference type="ARBA" id="ARBA00022645"/>
    </source>
</evidence>
<dbReference type="InterPro" id="IPR027461">
    <property type="entry name" value="Carboxypeptidase_A_C_sf"/>
</dbReference>
<gene>
    <name evidence="9" type="ORF">BGO89_12725</name>
</gene>
<feature type="active site" description="Nucleophile" evidence="6">
    <location>
        <position position="111"/>
    </location>
</feature>
<accession>A0A1M3KVB1</accession>
<evidence type="ECO:0008006" key="11">
    <source>
        <dbReference type="Google" id="ProtNLM"/>
    </source>
</evidence>
<evidence type="ECO:0000256" key="6">
    <source>
        <dbReference type="PIRSR" id="PIRSR028757-1"/>
    </source>
</evidence>
<dbReference type="STRING" id="1895771.BGO89_12725"/>